<name>A0A834D149_JUGRE</name>
<organism evidence="2 3">
    <name type="scientific">Juglans regia</name>
    <name type="common">English walnut</name>
    <dbReference type="NCBI Taxonomy" id="51240"/>
    <lineage>
        <taxon>Eukaryota</taxon>
        <taxon>Viridiplantae</taxon>
        <taxon>Streptophyta</taxon>
        <taxon>Embryophyta</taxon>
        <taxon>Tracheophyta</taxon>
        <taxon>Spermatophyta</taxon>
        <taxon>Magnoliopsida</taxon>
        <taxon>eudicotyledons</taxon>
        <taxon>Gunneridae</taxon>
        <taxon>Pentapetalae</taxon>
        <taxon>rosids</taxon>
        <taxon>fabids</taxon>
        <taxon>Fagales</taxon>
        <taxon>Juglandaceae</taxon>
        <taxon>Juglans</taxon>
    </lineage>
</organism>
<protein>
    <recommendedName>
        <fullName evidence="4">Style cell-cycle inhibitor 1-A</fullName>
    </recommendedName>
</protein>
<dbReference type="EMBL" id="LIHL02000002">
    <property type="protein sequence ID" value="KAF5477369.1"/>
    <property type="molecule type" value="Genomic_DNA"/>
</dbReference>
<dbReference type="PANTHER" id="PTHR34117">
    <property type="entry name" value="STYLE CELL-CYCLE INHIBITOR 1"/>
    <property type="match status" value="1"/>
</dbReference>
<evidence type="ECO:0000313" key="3">
    <source>
        <dbReference type="Proteomes" id="UP000619265"/>
    </source>
</evidence>
<dbReference type="Proteomes" id="UP000619265">
    <property type="component" value="Unassembled WGS sequence"/>
</dbReference>
<accession>A0A834D149</accession>
<dbReference type="GO" id="GO:0010928">
    <property type="term" value="P:regulation of auxin mediated signaling pathway"/>
    <property type="evidence" value="ECO:0007669"/>
    <property type="project" value="EnsemblPlants"/>
</dbReference>
<gene>
    <name evidence="2" type="ORF">F2P56_004017</name>
</gene>
<dbReference type="Gramene" id="Jr02_09030_p1">
    <property type="protein sequence ID" value="cds.Jr02_09030_p1"/>
    <property type="gene ID" value="Jr02_09030"/>
</dbReference>
<reference evidence="2" key="1">
    <citation type="submission" date="2015-10" db="EMBL/GenBank/DDBJ databases">
        <authorList>
            <person name="Martinez-Garcia P.J."/>
            <person name="Crepeau M.W."/>
            <person name="Puiu D."/>
            <person name="Gonzalez-Ibeas D."/>
            <person name="Whalen J."/>
            <person name="Stevens K."/>
            <person name="Paul R."/>
            <person name="Butterfield T."/>
            <person name="Britton M."/>
            <person name="Reagan R."/>
            <person name="Chakraborty S."/>
            <person name="Walawage S.L."/>
            <person name="Vasquez-Gross H.A."/>
            <person name="Cardeno C."/>
            <person name="Famula R."/>
            <person name="Pratt K."/>
            <person name="Kuruganti S."/>
            <person name="Aradhya M.K."/>
            <person name="Leslie C.A."/>
            <person name="Dandekar A.M."/>
            <person name="Salzberg S.L."/>
            <person name="Wegrzyn J.L."/>
            <person name="Langley C.H."/>
            <person name="Neale D.B."/>
        </authorList>
    </citation>
    <scope>NUCLEOTIDE SEQUENCE</scope>
    <source>
        <tissue evidence="2">Leaves</tissue>
    </source>
</reference>
<proteinExistence type="predicted"/>
<dbReference type="GO" id="GO:0071365">
    <property type="term" value="P:cellular response to auxin stimulus"/>
    <property type="evidence" value="ECO:0007669"/>
    <property type="project" value="EnsemblPlants"/>
</dbReference>
<evidence type="ECO:0008006" key="4">
    <source>
        <dbReference type="Google" id="ProtNLM"/>
    </source>
</evidence>
<dbReference type="GO" id="GO:0048480">
    <property type="term" value="P:stigma development"/>
    <property type="evidence" value="ECO:0007669"/>
    <property type="project" value="EnsemblPlants"/>
</dbReference>
<feature type="non-terminal residue" evidence="2">
    <location>
        <position position="199"/>
    </location>
</feature>
<sequence length="199" mass="23718">FMPRHRTTFVTKTPRILRSPIHHPPLSISACEKTKKCKMGSERKSKEKNIKKRNSVSSGSEDEQNSKRRRTGEDGERRDRKSDKKEKLKVKKYHDHTKRHSDKEKKSKDKHKSKNHKSDRHLKHEVQELSNDDYFSKNNEFATWLKEEKNVFFSELSSESAHELFSDFVKAWNKQKLESRYYEGITRGPRTSHHWKIKG</sequence>
<evidence type="ECO:0000256" key="1">
    <source>
        <dbReference type="SAM" id="MobiDB-lite"/>
    </source>
</evidence>
<dbReference type="GO" id="GO:0005634">
    <property type="term" value="C:nucleus"/>
    <property type="evidence" value="ECO:0007669"/>
    <property type="project" value="EnsemblPlants"/>
</dbReference>
<dbReference type="PANTHER" id="PTHR34117:SF1">
    <property type="entry name" value="STYLE CELL-CYCLE INHIBITOR 1"/>
    <property type="match status" value="1"/>
</dbReference>
<feature type="compositionally biased region" description="Basic and acidic residues" evidence="1">
    <location>
        <begin position="71"/>
        <end position="86"/>
    </location>
</feature>
<dbReference type="InterPro" id="IPR044688">
    <property type="entry name" value="SCI-1-like"/>
</dbReference>
<feature type="compositionally biased region" description="Basic and acidic residues" evidence="1">
    <location>
        <begin position="39"/>
        <end position="48"/>
    </location>
</feature>
<feature type="compositionally biased region" description="Basic residues" evidence="1">
    <location>
        <begin position="108"/>
        <end position="121"/>
    </location>
</feature>
<comment type="caution">
    <text evidence="2">The sequence shown here is derived from an EMBL/GenBank/DDBJ whole genome shotgun (WGS) entry which is preliminary data.</text>
</comment>
<feature type="compositionally biased region" description="Basic residues" evidence="1">
    <location>
        <begin position="87"/>
        <end position="100"/>
    </location>
</feature>
<feature type="region of interest" description="Disordered" evidence="1">
    <location>
        <begin position="19"/>
        <end position="125"/>
    </location>
</feature>
<reference evidence="2" key="2">
    <citation type="submission" date="2020-03" db="EMBL/GenBank/DDBJ databases">
        <title>Walnut 2.0.</title>
        <authorList>
            <person name="Marrano A."/>
            <person name="Britton M."/>
            <person name="Zimin A.V."/>
            <person name="Zaini P.A."/>
            <person name="Workman R."/>
            <person name="Puiu D."/>
            <person name="Bianco L."/>
            <person name="Allen B.J."/>
            <person name="Troggio M."/>
            <person name="Leslie C.A."/>
            <person name="Timp W."/>
            <person name="Dendekar A."/>
            <person name="Salzberg S.L."/>
            <person name="Neale D.B."/>
        </authorList>
    </citation>
    <scope>NUCLEOTIDE SEQUENCE</scope>
    <source>
        <tissue evidence="2">Leaves</tissue>
    </source>
</reference>
<dbReference type="GO" id="GO:0048479">
    <property type="term" value="P:style development"/>
    <property type="evidence" value="ECO:0007669"/>
    <property type="project" value="EnsemblPlants"/>
</dbReference>
<dbReference type="AlphaFoldDB" id="A0A834D149"/>
<evidence type="ECO:0000313" key="2">
    <source>
        <dbReference type="EMBL" id="KAF5477369.1"/>
    </source>
</evidence>